<keyword evidence="1" id="KW-1133">Transmembrane helix</keyword>
<feature type="domain" description="Bacterial Ig" evidence="2">
    <location>
        <begin position="382"/>
        <end position="461"/>
    </location>
</feature>
<dbReference type="EMBL" id="NGLE02000001">
    <property type="protein sequence ID" value="MEI5995557.1"/>
    <property type="molecule type" value="Genomic_DNA"/>
</dbReference>
<evidence type="ECO:0000313" key="4">
    <source>
        <dbReference type="EMBL" id="MEI5995557.1"/>
    </source>
</evidence>
<sequence length="778" mass="86612">MNMGRIKVKYYYFIIIIMVSIAVIFLRNGNKIQADIVDTNAEQKNVKSEKSGISLEGPLVSFTTWSFYNITQTGQDLFYVGRGDKFNTKTSWFETTKNDSEISIIHSHIPGSTTPTSISAFARFNEKSTNYYRVVMDVYPGGINGASIKPKVQIARNGSPEVLTTEYAHVDFIFKGEYENFAGPIVINIAEPSINLTYKYQTLIKNIKLYDLGPVTSDQVNTYVTDLFTDSTHTELKTSVTQAKIDEAKRMVESFTAGATSTALKAEVTKAQNLLNKIRMTLTVSDLVDNPLESNSHTITGKTYPKAFLRFSGTPSIENGQLTTGIDGDSIQYHLRADAAGNFSYSLPEGEFFKAGATINIYGMLNGKSISQNKIVKDTTPPEKPILNAIKDTSQSITGSAEAGTTIKMYDVETNNEFLTGTVGAQGQFNISIPSTKQPLVPYKKYFVTTTDAAGNVSVSSDSQEVADTTPPKADPVQQIIDVGTKLPPMEQLIKNIYDNAGSGSDNLTIKLTKEPDTRQVGYKEAEVTLTDKAGNFTVVKVPIVVKNPETLIDDRYLLQASDLTALAIDLPDTKEKQREFMLERAPINAWDLRTGKLVNDDIIFDYGTFTKQPGSYEITVTIGNLSKKINLTLLEGSIFFQESPRDIYFGEQSIIAKNQEIEAKNAIRLVINDQRFQRERWRLLARTNQPFTTATGIESGMTLAYRTYDTNNHYTDTSINELDTALIYESKNNQDRLIQLDFTKERQQELILKVQPGSVRSNIEYSAKVLWTIENGP</sequence>
<keyword evidence="1" id="KW-0812">Transmembrane</keyword>
<dbReference type="InterPro" id="IPR013783">
    <property type="entry name" value="Ig-like_fold"/>
</dbReference>
<dbReference type="Pfam" id="PF17936">
    <property type="entry name" value="Big_6"/>
    <property type="match status" value="1"/>
</dbReference>
<evidence type="ECO:0000259" key="3">
    <source>
        <dbReference type="Pfam" id="PF18449"/>
    </source>
</evidence>
<evidence type="ECO:0008006" key="6">
    <source>
        <dbReference type="Google" id="ProtNLM"/>
    </source>
</evidence>
<comment type="caution">
    <text evidence="4">The sequence shown here is derived from an EMBL/GenBank/DDBJ whole genome shotgun (WGS) entry which is preliminary data.</text>
</comment>
<dbReference type="Gene3D" id="2.60.40.3600">
    <property type="match status" value="1"/>
</dbReference>
<protein>
    <recommendedName>
        <fullName evidence="6">Bacterial Ig domain-containing protein</fullName>
    </recommendedName>
</protein>
<dbReference type="InterPro" id="IPR041498">
    <property type="entry name" value="Big_6"/>
</dbReference>
<dbReference type="Gene3D" id="2.60.40.10">
    <property type="entry name" value="Immunoglobulins"/>
    <property type="match status" value="1"/>
</dbReference>
<reference evidence="4" key="1">
    <citation type="submission" date="2018-07" db="EMBL/GenBank/DDBJ databases">
        <title>The Genome Sequence of Enterococcus sp. DIV0659b.</title>
        <authorList>
            <consortium name="The Broad Institute Genomics Platform"/>
            <consortium name="The Broad Institute Genomic Center for Infectious Diseases"/>
            <person name="Earl A."/>
            <person name="Manson A."/>
            <person name="Schwartman J."/>
            <person name="Gilmore M."/>
            <person name="Abouelleil A."/>
            <person name="Cao P."/>
            <person name="Chapman S."/>
            <person name="Cusick C."/>
            <person name="Shea T."/>
            <person name="Young S."/>
            <person name="Neafsey D."/>
            <person name="Nusbaum C."/>
            <person name="Birren B."/>
        </authorList>
    </citation>
    <scope>NUCLEOTIDE SEQUENCE [LARGE SCALE GENOMIC DNA]</scope>
    <source>
        <strain evidence="4">4G2_DIV0659</strain>
    </source>
</reference>
<keyword evidence="5" id="KW-1185">Reference proteome</keyword>
<evidence type="ECO:0000256" key="1">
    <source>
        <dbReference type="SAM" id="Phobius"/>
    </source>
</evidence>
<dbReference type="Proteomes" id="UP000195139">
    <property type="component" value="Unassembled WGS sequence"/>
</dbReference>
<gene>
    <name evidence="4" type="ORF">A5880_003148</name>
</gene>
<name>A0ABU8IJG4_9ENTE</name>
<keyword evidence="1" id="KW-0472">Membrane</keyword>
<dbReference type="InterPro" id="IPR054544">
    <property type="entry name" value="Pest_crys_Cry1Aa_dom-IV"/>
</dbReference>
<proteinExistence type="predicted"/>
<evidence type="ECO:0000259" key="2">
    <source>
        <dbReference type="Pfam" id="PF17936"/>
    </source>
</evidence>
<feature type="domain" description="Pesticidal crystal protein Cry1Aa" evidence="3">
    <location>
        <begin position="224"/>
        <end position="276"/>
    </location>
</feature>
<feature type="transmembrane region" description="Helical" evidence="1">
    <location>
        <begin position="9"/>
        <end position="26"/>
    </location>
</feature>
<organism evidence="4 5">
    <name type="scientific">Candidatus Enterococcus mansonii</name>
    <dbReference type="NCBI Taxonomy" id="1834181"/>
    <lineage>
        <taxon>Bacteria</taxon>
        <taxon>Bacillati</taxon>
        <taxon>Bacillota</taxon>
        <taxon>Bacilli</taxon>
        <taxon>Lactobacillales</taxon>
        <taxon>Enterococcaceae</taxon>
        <taxon>Enterococcus</taxon>
    </lineage>
</organism>
<dbReference type="Pfam" id="PF18449">
    <property type="entry name" value="Endotoxin_C2"/>
    <property type="match status" value="1"/>
</dbReference>
<evidence type="ECO:0000313" key="5">
    <source>
        <dbReference type="Proteomes" id="UP000195139"/>
    </source>
</evidence>
<accession>A0ABU8IJG4</accession>